<evidence type="ECO:0000256" key="1">
    <source>
        <dbReference type="ARBA" id="ARBA00022670"/>
    </source>
</evidence>
<evidence type="ECO:0000256" key="3">
    <source>
        <dbReference type="ARBA" id="ARBA00022825"/>
    </source>
</evidence>
<dbReference type="InterPro" id="IPR009003">
    <property type="entry name" value="Peptidase_S1_PA"/>
</dbReference>
<dbReference type="PROSITE" id="PS50240">
    <property type="entry name" value="TRYPSIN_DOM"/>
    <property type="match status" value="1"/>
</dbReference>
<gene>
    <name evidence="7" type="ORF">BV898_10809</name>
</gene>
<organism evidence="7 8">
    <name type="scientific">Hypsibius exemplaris</name>
    <name type="common">Freshwater tardigrade</name>
    <dbReference type="NCBI Taxonomy" id="2072580"/>
    <lineage>
        <taxon>Eukaryota</taxon>
        <taxon>Metazoa</taxon>
        <taxon>Ecdysozoa</taxon>
        <taxon>Tardigrada</taxon>
        <taxon>Eutardigrada</taxon>
        <taxon>Parachela</taxon>
        <taxon>Hypsibioidea</taxon>
        <taxon>Hypsibiidae</taxon>
        <taxon>Hypsibius</taxon>
    </lineage>
</organism>
<dbReference type="EMBL" id="MTYJ01000095">
    <property type="protein sequence ID" value="OQV15050.1"/>
    <property type="molecule type" value="Genomic_DNA"/>
</dbReference>
<keyword evidence="3" id="KW-0720">Serine protease</keyword>
<evidence type="ECO:0000313" key="8">
    <source>
        <dbReference type="Proteomes" id="UP000192578"/>
    </source>
</evidence>
<feature type="compositionally biased region" description="Low complexity" evidence="5">
    <location>
        <begin position="154"/>
        <end position="165"/>
    </location>
</feature>
<sequence>MDQSVNAFPESVKRTVGVASRPPRPNVPNEATASLHFLEWKFGGNAEEEGIPPELSKSTPMTYQSIADCQHDVGSKFQVNSKPDLGSPLMVYHANGKGIAKPVVVGVYFLAGLRCKHDDGWGTMIYSRVASFVHDFIGPEEKRVRQFGAEESRPAPTTTTTETTPARRTSVVSIQHNDEHICSGTLITKELVLTAASCFFDQAWGRIPEDELKVAIGVDVFRNLQGEQSTSVKGIKLHPSFVPRTIANRTGDFAILEMDQSVDAFPESVKRTVEIASRPLRPNVPNEATASLHFLEWKFGENAEEEGIPPELPNSTPMTYQSIADCQHDVGSKFQVNPKVMCTRGDNTGFCSREESAPDLGSPLMVYHANGRGIAKPVVVGVYFLAGLRCKQNDGWGTMIYSRVASFVHDFIGPEEKRVRQFGG</sequence>
<comment type="caution">
    <text evidence="7">The sequence shown here is derived from an EMBL/GenBank/DDBJ whole genome shotgun (WGS) entry which is preliminary data.</text>
</comment>
<keyword evidence="8" id="KW-1185">Reference proteome</keyword>
<dbReference type="GO" id="GO:0006508">
    <property type="term" value="P:proteolysis"/>
    <property type="evidence" value="ECO:0007669"/>
    <property type="project" value="UniProtKB-KW"/>
</dbReference>
<evidence type="ECO:0000256" key="2">
    <source>
        <dbReference type="ARBA" id="ARBA00022801"/>
    </source>
</evidence>
<evidence type="ECO:0000256" key="4">
    <source>
        <dbReference type="ARBA" id="ARBA00023157"/>
    </source>
</evidence>
<keyword evidence="1" id="KW-0645">Protease</keyword>
<name>A0A1W0WIK9_HYPEX</name>
<dbReference type="InterPro" id="IPR043504">
    <property type="entry name" value="Peptidase_S1_PA_chymotrypsin"/>
</dbReference>
<dbReference type="InterPro" id="IPR001254">
    <property type="entry name" value="Trypsin_dom"/>
</dbReference>
<evidence type="ECO:0000259" key="6">
    <source>
        <dbReference type="PROSITE" id="PS50240"/>
    </source>
</evidence>
<dbReference type="GO" id="GO:0004252">
    <property type="term" value="F:serine-type endopeptidase activity"/>
    <property type="evidence" value="ECO:0007669"/>
    <property type="project" value="InterPro"/>
</dbReference>
<reference evidence="8" key="1">
    <citation type="submission" date="2017-01" db="EMBL/GenBank/DDBJ databases">
        <title>Comparative genomics of anhydrobiosis in the tardigrade Hypsibius dujardini.</title>
        <authorList>
            <person name="Yoshida Y."/>
            <person name="Koutsovoulos G."/>
            <person name="Laetsch D."/>
            <person name="Stevens L."/>
            <person name="Kumar S."/>
            <person name="Horikawa D."/>
            <person name="Ishino K."/>
            <person name="Komine S."/>
            <person name="Tomita M."/>
            <person name="Blaxter M."/>
            <person name="Arakawa K."/>
        </authorList>
    </citation>
    <scope>NUCLEOTIDE SEQUENCE [LARGE SCALE GENOMIC DNA]</scope>
    <source>
        <strain evidence="8">Z151</strain>
    </source>
</reference>
<dbReference type="InterPro" id="IPR050430">
    <property type="entry name" value="Peptidase_S1"/>
</dbReference>
<evidence type="ECO:0000256" key="5">
    <source>
        <dbReference type="SAM" id="MobiDB-lite"/>
    </source>
</evidence>
<dbReference type="OrthoDB" id="6380398at2759"/>
<dbReference type="Proteomes" id="UP000192578">
    <property type="component" value="Unassembled WGS sequence"/>
</dbReference>
<protein>
    <recommendedName>
        <fullName evidence="6">Peptidase S1 domain-containing protein</fullName>
    </recommendedName>
</protein>
<evidence type="ECO:0000313" key="7">
    <source>
        <dbReference type="EMBL" id="OQV15050.1"/>
    </source>
</evidence>
<dbReference type="PANTHER" id="PTHR24276">
    <property type="entry name" value="POLYSERASE-RELATED"/>
    <property type="match status" value="1"/>
</dbReference>
<dbReference type="Gene3D" id="2.40.10.10">
    <property type="entry name" value="Trypsin-like serine proteases"/>
    <property type="match status" value="1"/>
</dbReference>
<keyword evidence="4" id="KW-1015">Disulfide bond</keyword>
<dbReference type="SMART" id="SM00020">
    <property type="entry name" value="Tryp_SPc"/>
    <property type="match status" value="1"/>
</dbReference>
<feature type="region of interest" description="Disordered" evidence="5">
    <location>
        <begin position="146"/>
        <end position="165"/>
    </location>
</feature>
<accession>A0A1W0WIK9</accession>
<dbReference type="PANTHER" id="PTHR24276:SF98">
    <property type="entry name" value="FI18310P1-RELATED"/>
    <property type="match status" value="1"/>
</dbReference>
<dbReference type="SUPFAM" id="SSF50494">
    <property type="entry name" value="Trypsin-like serine proteases"/>
    <property type="match status" value="1"/>
</dbReference>
<feature type="domain" description="Peptidase S1" evidence="6">
    <location>
        <begin position="146"/>
        <end position="417"/>
    </location>
</feature>
<dbReference type="Pfam" id="PF00089">
    <property type="entry name" value="Trypsin"/>
    <property type="match status" value="1"/>
</dbReference>
<proteinExistence type="predicted"/>
<keyword evidence="2" id="KW-0378">Hydrolase</keyword>
<dbReference type="AlphaFoldDB" id="A0A1W0WIK9"/>